<organism evidence="1 2">
    <name type="scientific">Prauserella marina</name>
    <dbReference type="NCBI Taxonomy" id="530584"/>
    <lineage>
        <taxon>Bacteria</taxon>
        <taxon>Bacillati</taxon>
        <taxon>Actinomycetota</taxon>
        <taxon>Actinomycetes</taxon>
        <taxon>Pseudonocardiales</taxon>
        <taxon>Pseudonocardiaceae</taxon>
        <taxon>Prauserella</taxon>
    </lineage>
</organism>
<protein>
    <submittedName>
        <fullName evidence="1">Uncharacterized protein</fullName>
    </submittedName>
</protein>
<dbReference type="Pfam" id="PF08962">
    <property type="entry name" value="Rv2632c-like"/>
    <property type="match status" value="1"/>
</dbReference>
<dbReference type="STRING" id="530584.SAMN05421630_1011188"/>
<proteinExistence type="predicted"/>
<keyword evidence="2" id="KW-1185">Reference proteome</keyword>
<dbReference type="InterPro" id="IPR015057">
    <property type="entry name" value="Rv2632c-like"/>
</dbReference>
<sequence length="94" mass="10029">MTYPAQWTMSIVLDENDGTTRARVRLGDDLGNHFDGIGLAYRGLDVARVPQIAGELALARALNDLTEELLAAVAADIETELGGARLAAPVERVP</sequence>
<reference evidence="1 2" key="1">
    <citation type="submission" date="2016-10" db="EMBL/GenBank/DDBJ databases">
        <authorList>
            <person name="de Groot N.N."/>
        </authorList>
    </citation>
    <scope>NUCLEOTIDE SEQUENCE [LARGE SCALE GENOMIC DNA]</scope>
    <source>
        <strain evidence="1 2">CGMCC 4.5506</strain>
    </source>
</reference>
<name>A0A222VPU6_9PSEU</name>
<evidence type="ECO:0000313" key="1">
    <source>
        <dbReference type="EMBL" id="SDC29626.1"/>
    </source>
</evidence>
<dbReference type="InterPro" id="IPR038070">
    <property type="entry name" value="Rv2632c-like_sf"/>
</dbReference>
<dbReference type="AlphaFoldDB" id="A0A222VPU6"/>
<gene>
    <name evidence="1" type="ORF">SAMN05421630_1011188</name>
</gene>
<evidence type="ECO:0000313" key="2">
    <source>
        <dbReference type="Proteomes" id="UP000199494"/>
    </source>
</evidence>
<dbReference type="Gene3D" id="3.30.160.240">
    <property type="entry name" value="Rv1738"/>
    <property type="match status" value="1"/>
</dbReference>
<dbReference type="Proteomes" id="UP000199494">
    <property type="component" value="Unassembled WGS sequence"/>
</dbReference>
<dbReference type="SUPFAM" id="SSF143212">
    <property type="entry name" value="Rv2632c-like"/>
    <property type="match status" value="1"/>
</dbReference>
<dbReference type="OrthoDB" id="3629937at2"/>
<accession>A0A222VPU6</accession>
<dbReference type="KEGG" id="pmad:BAY61_14030"/>
<dbReference type="RefSeq" id="WP_091798080.1">
    <property type="nucleotide sequence ID" value="NZ_CP016353.1"/>
</dbReference>
<dbReference type="EMBL" id="FMZE01000001">
    <property type="protein sequence ID" value="SDC29626.1"/>
    <property type="molecule type" value="Genomic_DNA"/>
</dbReference>